<evidence type="ECO:0000313" key="1">
    <source>
        <dbReference type="EMBL" id="DAD94373.1"/>
    </source>
</evidence>
<proteinExistence type="predicted"/>
<organism evidence="1">
    <name type="scientific">Siphoviridae sp. cttFh17</name>
    <dbReference type="NCBI Taxonomy" id="2826491"/>
    <lineage>
        <taxon>Viruses</taxon>
        <taxon>Duplodnaviria</taxon>
        <taxon>Heunggongvirae</taxon>
        <taxon>Uroviricota</taxon>
        <taxon>Caudoviricetes</taxon>
    </lineage>
</organism>
<name>A0A8S5NHR9_9CAUD</name>
<dbReference type="EMBL" id="BK015176">
    <property type="protein sequence ID" value="DAD94373.1"/>
    <property type="molecule type" value="Genomic_DNA"/>
</dbReference>
<protein>
    <submittedName>
        <fullName evidence="1">Uncharacterized protein</fullName>
    </submittedName>
</protein>
<sequence>MKIRYAIEKEIEVPDNLTAMDIDNIISQKCEEENGFDYQWMHTSEINKQHLTGLFDELR</sequence>
<reference evidence="1" key="1">
    <citation type="journal article" date="2021" name="Proc. Natl. Acad. Sci. U.S.A.">
        <title>A Catalog of Tens of Thousands of Viruses from Human Metagenomes Reveals Hidden Associations with Chronic Diseases.</title>
        <authorList>
            <person name="Tisza M.J."/>
            <person name="Buck C.B."/>
        </authorList>
    </citation>
    <scope>NUCLEOTIDE SEQUENCE</scope>
    <source>
        <strain evidence="1">CttFh17</strain>
    </source>
</reference>
<accession>A0A8S5NHR9</accession>